<dbReference type="RefSeq" id="WP_386834175.1">
    <property type="nucleotide sequence ID" value="NZ_JBHUNP010000001.1"/>
</dbReference>
<evidence type="ECO:0000313" key="1">
    <source>
        <dbReference type="EMBL" id="MFD2648847.1"/>
    </source>
</evidence>
<dbReference type="Proteomes" id="UP001597521">
    <property type="component" value="Unassembled WGS sequence"/>
</dbReference>
<organism evidence="1 2">
    <name type="scientific">Devosia albogilva</name>
    <dbReference type="NCBI Taxonomy" id="429726"/>
    <lineage>
        <taxon>Bacteria</taxon>
        <taxon>Pseudomonadati</taxon>
        <taxon>Pseudomonadota</taxon>
        <taxon>Alphaproteobacteria</taxon>
        <taxon>Hyphomicrobiales</taxon>
        <taxon>Devosiaceae</taxon>
        <taxon>Devosia</taxon>
    </lineage>
</organism>
<comment type="caution">
    <text evidence="1">The sequence shown here is derived from an EMBL/GenBank/DDBJ whole genome shotgun (WGS) entry which is preliminary data.</text>
</comment>
<dbReference type="EMBL" id="JBHUNP010000001">
    <property type="protein sequence ID" value="MFD2648847.1"/>
    <property type="molecule type" value="Genomic_DNA"/>
</dbReference>
<sequence length="83" mass="9663">MDTAREVELRALMEKLAPEELPEVAAMLLEAWWQSQGESASSVYEFYRRITQYHSGELREQLEYMSTTYRSGQLLTPPPRPPD</sequence>
<evidence type="ECO:0000313" key="2">
    <source>
        <dbReference type="Proteomes" id="UP001597521"/>
    </source>
</evidence>
<accession>A0ABW5QMC5</accession>
<keyword evidence="2" id="KW-1185">Reference proteome</keyword>
<proteinExistence type="predicted"/>
<reference evidence="2" key="1">
    <citation type="journal article" date="2019" name="Int. J. Syst. Evol. Microbiol.">
        <title>The Global Catalogue of Microorganisms (GCM) 10K type strain sequencing project: providing services to taxonomists for standard genome sequencing and annotation.</title>
        <authorList>
            <consortium name="The Broad Institute Genomics Platform"/>
            <consortium name="The Broad Institute Genome Sequencing Center for Infectious Disease"/>
            <person name="Wu L."/>
            <person name="Ma J."/>
        </authorList>
    </citation>
    <scope>NUCLEOTIDE SEQUENCE [LARGE SCALE GENOMIC DNA]</scope>
    <source>
        <strain evidence="2">CCM 7427</strain>
    </source>
</reference>
<gene>
    <name evidence="1" type="ORF">ACFSX5_13740</name>
</gene>
<name>A0ABW5QMC5_9HYPH</name>
<protein>
    <submittedName>
        <fullName evidence="1">Uncharacterized protein</fullName>
    </submittedName>
</protein>